<accession>A0A428C2G7</accession>
<proteinExistence type="predicted"/>
<gene>
    <name evidence="1" type="ORF">D8857_05620</name>
</gene>
<dbReference type="AlphaFoldDB" id="A0A428C2G7"/>
<dbReference type="Proteomes" id="UP000269984">
    <property type="component" value="Unassembled WGS sequence"/>
</dbReference>
<dbReference type="RefSeq" id="WP_185758284.1">
    <property type="nucleotide sequence ID" value="NZ_RJNP01000007.1"/>
</dbReference>
<sequence length="52" mass="6063">MKEAVLKKGICQKCGCTWTTPCVDEKWGSCWWMDRDETICSHCFLGFNDEKN</sequence>
<protein>
    <recommendedName>
        <fullName evidence="3">Paraquat-inducible protein A</fullName>
    </recommendedName>
</protein>
<organism evidence="1 2">
    <name type="scientific">Streptococcus oralis</name>
    <dbReference type="NCBI Taxonomy" id="1303"/>
    <lineage>
        <taxon>Bacteria</taxon>
        <taxon>Bacillati</taxon>
        <taxon>Bacillota</taxon>
        <taxon>Bacilli</taxon>
        <taxon>Lactobacillales</taxon>
        <taxon>Streptococcaceae</taxon>
        <taxon>Streptococcus</taxon>
    </lineage>
</organism>
<evidence type="ECO:0008006" key="3">
    <source>
        <dbReference type="Google" id="ProtNLM"/>
    </source>
</evidence>
<evidence type="ECO:0000313" key="1">
    <source>
        <dbReference type="EMBL" id="RSI72056.1"/>
    </source>
</evidence>
<name>A0A428C2G7_STROR</name>
<dbReference type="EMBL" id="RJNP01000007">
    <property type="protein sequence ID" value="RSI72056.1"/>
    <property type="molecule type" value="Genomic_DNA"/>
</dbReference>
<reference evidence="1 2" key="1">
    <citation type="submission" date="2018-11" db="EMBL/GenBank/DDBJ databases">
        <title>Species Designations Belie Phenotypic and Genotypic Heterogeneity in Oral Streptococci.</title>
        <authorList>
            <person name="Velsko I."/>
        </authorList>
    </citation>
    <scope>NUCLEOTIDE SEQUENCE [LARGE SCALE GENOMIC DNA]</scope>
    <source>
        <strain evidence="1 2">BCC11</strain>
    </source>
</reference>
<comment type="caution">
    <text evidence="1">The sequence shown here is derived from an EMBL/GenBank/DDBJ whole genome shotgun (WGS) entry which is preliminary data.</text>
</comment>
<evidence type="ECO:0000313" key="2">
    <source>
        <dbReference type="Proteomes" id="UP000269984"/>
    </source>
</evidence>